<keyword evidence="10" id="KW-0808">Transferase</keyword>
<proteinExistence type="predicted"/>
<name>A0A315ZVL4_9FIRM</name>
<dbReference type="Gene3D" id="3.40.50.2300">
    <property type="match status" value="1"/>
</dbReference>
<evidence type="ECO:0000256" key="15">
    <source>
        <dbReference type="ARBA" id="ARBA00033349"/>
    </source>
</evidence>
<feature type="transmembrane region" description="Helical" evidence="16">
    <location>
        <begin position="21"/>
        <end position="44"/>
    </location>
</feature>
<protein>
    <recommendedName>
        <fullName evidence="5">PTS system mannitol-specific EIICB component</fullName>
        <ecNumber evidence="4">2.7.1.197</ecNumber>
    </recommendedName>
    <alternativeName>
        <fullName evidence="15">EIICB-Mtl</fullName>
    </alternativeName>
</protein>
<evidence type="ECO:0000256" key="8">
    <source>
        <dbReference type="ARBA" id="ARBA00022553"/>
    </source>
</evidence>
<evidence type="ECO:0000259" key="17">
    <source>
        <dbReference type="PROSITE" id="PS51099"/>
    </source>
</evidence>
<dbReference type="InterPro" id="IPR003501">
    <property type="entry name" value="PTS_EIIB_2/3"/>
</dbReference>
<dbReference type="InterPro" id="IPR036095">
    <property type="entry name" value="PTS_EIIB-like_sf"/>
</dbReference>
<dbReference type="CDD" id="cd05567">
    <property type="entry name" value="PTS_IIB_mannitol"/>
    <property type="match status" value="1"/>
</dbReference>
<dbReference type="EC" id="2.7.1.197" evidence="4"/>
<evidence type="ECO:0000256" key="7">
    <source>
        <dbReference type="ARBA" id="ARBA00022475"/>
    </source>
</evidence>
<evidence type="ECO:0000256" key="2">
    <source>
        <dbReference type="ARBA" id="ARBA00002434"/>
    </source>
</evidence>
<feature type="transmembrane region" description="Helical" evidence="16">
    <location>
        <begin position="314"/>
        <end position="336"/>
    </location>
</feature>
<dbReference type="InterPro" id="IPR029503">
    <property type="entry name" value="PTS_EIIB_mannitol"/>
</dbReference>
<comment type="subcellular location">
    <subcellularLocation>
        <location evidence="3">Cell membrane</location>
        <topology evidence="3">Multi-pass membrane protein</topology>
    </subcellularLocation>
</comment>
<dbReference type="GO" id="GO:0022872">
    <property type="term" value="F:protein-N(PI)-phosphohistidine-mannitol phosphotransferase system transmembrane transporter activity"/>
    <property type="evidence" value="ECO:0007669"/>
    <property type="project" value="InterPro"/>
</dbReference>
<evidence type="ECO:0000256" key="16">
    <source>
        <dbReference type="SAM" id="Phobius"/>
    </source>
</evidence>
<reference evidence="20" key="1">
    <citation type="submission" date="2017-07" db="EMBL/GenBank/DDBJ databases">
        <authorList>
            <person name="Varghese N."/>
            <person name="Submissions S."/>
        </authorList>
    </citation>
    <scope>NUCLEOTIDE SEQUENCE [LARGE SCALE GENOMIC DNA]</scope>
    <source>
        <strain evidence="20">NLAE-zl-C134</strain>
    </source>
</reference>
<dbReference type="Proteomes" id="UP000254051">
    <property type="component" value="Unassembled WGS sequence"/>
</dbReference>
<keyword evidence="7" id="KW-1003">Cell membrane</keyword>
<keyword evidence="9" id="KW-0762">Sugar transport</keyword>
<accession>A0A315ZVL4</accession>
<dbReference type="EMBL" id="UHJJ01000009">
    <property type="protein sequence ID" value="SUQ15070.1"/>
    <property type="molecule type" value="Genomic_DNA"/>
</dbReference>
<evidence type="ECO:0000256" key="3">
    <source>
        <dbReference type="ARBA" id="ARBA00004651"/>
    </source>
</evidence>
<dbReference type="InterPro" id="IPR013014">
    <property type="entry name" value="PTS_EIIC_2"/>
</dbReference>
<organism evidence="19 20">
    <name type="scientific">Faecalicatena contorta</name>
    <dbReference type="NCBI Taxonomy" id="39482"/>
    <lineage>
        <taxon>Bacteria</taxon>
        <taxon>Bacillati</taxon>
        <taxon>Bacillota</taxon>
        <taxon>Clostridia</taxon>
        <taxon>Lachnospirales</taxon>
        <taxon>Lachnospiraceae</taxon>
        <taxon>Faecalicatena</taxon>
    </lineage>
</organism>
<dbReference type="Pfam" id="PF02302">
    <property type="entry name" value="PTS_IIB"/>
    <property type="match status" value="1"/>
</dbReference>
<keyword evidence="13 16" id="KW-1133">Transmembrane helix</keyword>
<dbReference type="PROSITE" id="PS51099">
    <property type="entry name" value="PTS_EIIB_TYPE_2"/>
    <property type="match status" value="1"/>
</dbReference>
<gene>
    <name evidence="19" type="ORF">SAMN05216529_109122</name>
</gene>
<keyword evidence="11" id="KW-0598">Phosphotransferase system</keyword>
<dbReference type="InterPro" id="IPR003352">
    <property type="entry name" value="PTS_EIIC"/>
</dbReference>
<evidence type="ECO:0000256" key="11">
    <source>
        <dbReference type="ARBA" id="ARBA00022683"/>
    </source>
</evidence>
<dbReference type="PANTHER" id="PTHR30181:SF2">
    <property type="entry name" value="PTS SYSTEM MANNITOL-SPECIFIC EIICBA COMPONENT"/>
    <property type="match status" value="1"/>
</dbReference>
<keyword evidence="12 16" id="KW-0812">Transmembrane</keyword>
<feature type="transmembrane region" description="Helical" evidence="16">
    <location>
        <begin position="175"/>
        <end position="195"/>
    </location>
</feature>
<dbReference type="SUPFAM" id="SSF52794">
    <property type="entry name" value="PTS system IIB component-like"/>
    <property type="match status" value="1"/>
</dbReference>
<keyword evidence="8" id="KW-0597">Phosphoprotein</keyword>
<dbReference type="OrthoDB" id="9814222at2"/>
<dbReference type="PROSITE" id="PS51104">
    <property type="entry name" value="PTS_EIIC_TYPE_2"/>
    <property type="match status" value="1"/>
</dbReference>
<feature type="transmembrane region" description="Helical" evidence="16">
    <location>
        <begin position="50"/>
        <end position="68"/>
    </location>
</feature>
<feature type="transmembrane region" description="Helical" evidence="16">
    <location>
        <begin position="215"/>
        <end position="236"/>
    </location>
</feature>
<dbReference type="AlphaFoldDB" id="A0A315ZVL4"/>
<evidence type="ECO:0000256" key="5">
    <source>
        <dbReference type="ARBA" id="ARBA00021825"/>
    </source>
</evidence>
<evidence type="ECO:0000256" key="14">
    <source>
        <dbReference type="ARBA" id="ARBA00023136"/>
    </source>
</evidence>
<keyword evidence="14 16" id="KW-0472">Membrane</keyword>
<evidence type="ECO:0000256" key="4">
    <source>
        <dbReference type="ARBA" id="ARBA00011909"/>
    </source>
</evidence>
<evidence type="ECO:0000256" key="13">
    <source>
        <dbReference type="ARBA" id="ARBA00022989"/>
    </source>
</evidence>
<evidence type="ECO:0000256" key="1">
    <source>
        <dbReference type="ARBA" id="ARBA00001655"/>
    </source>
</evidence>
<dbReference type="GO" id="GO:0005886">
    <property type="term" value="C:plasma membrane"/>
    <property type="evidence" value="ECO:0007669"/>
    <property type="project" value="UniProtKB-SubCell"/>
</dbReference>
<comment type="function">
    <text evidence="2">The phosphoenolpyruvate-dependent sugar phosphotransferase system (sugar PTS), a major carbohydrate active transport system, catalyzes the phosphorylation of incoming sugar substrates concomitantly with their translocation across the cell membrane. The enzyme II CmtAB PTS system is involved in D-mannitol transport.</text>
</comment>
<keyword evidence="20" id="KW-1185">Reference proteome</keyword>
<evidence type="ECO:0000256" key="9">
    <source>
        <dbReference type="ARBA" id="ARBA00022597"/>
    </source>
</evidence>
<dbReference type="InterPro" id="IPR013011">
    <property type="entry name" value="PTS_EIIB_2"/>
</dbReference>
<evidence type="ECO:0000259" key="18">
    <source>
        <dbReference type="PROSITE" id="PS51104"/>
    </source>
</evidence>
<dbReference type="Pfam" id="PF02378">
    <property type="entry name" value="PTS_EIIC"/>
    <property type="match status" value="1"/>
</dbReference>
<evidence type="ECO:0000256" key="6">
    <source>
        <dbReference type="ARBA" id="ARBA00022448"/>
    </source>
</evidence>
<evidence type="ECO:0000313" key="19">
    <source>
        <dbReference type="EMBL" id="SUQ15070.1"/>
    </source>
</evidence>
<dbReference type="GO" id="GO:0090563">
    <property type="term" value="F:protein-phosphocysteine-sugar phosphotransferase activity"/>
    <property type="evidence" value="ECO:0007669"/>
    <property type="project" value="TreeGrafter"/>
</dbReference>
<dbReference type="RefSeq" id="WP_109712544.1">
    <property type="nucleotide sequence ID" value="NZ_QGDS01000009.1"/>
</dbReference>
<evidence type="ECO:0000256" key="10">
    <source>
        <dbReference type="ARBA" id="ARBA00022679"/>
    </source>
</evidence>
<keyword evidence="6" id="KW-0813">Transport</keyword>
<comment type="catalytic activity">
    <reaction evidence="1">
        <text>D-mannitol(out) + N(pros)-phospho-L-histidyl-[protein] = D-mannitol 1-phosphate(in) + L-histidyl-[protein]</text>
        <dbReference type="Rhea" id="RHEA:33363"/>
        <dbReference type="Rhea" id="RHEA-COMP:9745"/>
        <dbReference type="Rhea" id="RHEA-COMP:9746"/>
        <dbReference type="ChEBI" id="CHEBI:16899"/>
        <dbReference type="ChEBI" id="CHEBI:29979"/>
        <dbReference type="ChEBI" id="CHEBI:61381"/>
        <dbReference type="ChEBI" id="CHEBI:64837"/>
        <dbReference type="EC" id="2.7.1.197"/>
    </reaction>
</comment>
<feature type="domain" description="PTS EIIC type-2" evidence="18">
    <location>
        <begin position="14"/>
        <end position="349"/>
    </location>
</feature>
<sequence length="469" mass="49432">MGERGAIRTKVQKLGGFMSGMVMPNIGAFIAWGILTALFIPTGFFPNEKLSALVGPTLTYLLPLLIAYTAGYNMYERRGAIAGCLATVGVIIGANTTMLIGGMIMGPLGAWCVKKFDNLIKGKVKPGLEMLIDNFSMGIIGVILLVFGFLGVEPLISGLSNIFASGVDFLMNNNLLPLTSIFIAPGQALFLNNAINHGILTPLAIEQASEMGKSILFLLEANTGNWAGLILAFTVFGKGIAKKSAPTAAVIQIIGGIGEISVPYALMKPLTILGPILGGITGIFWLQLFDGGAVAAVSPGSIIALVLMSPKGKLLVNVSAYVAAAIVSFLVVSFILKRDKTVEEAAETVDIAGTDHQSQAAERGTEAAGSYSKRKIRKVAFCCDAGMGSSAMGASMLKTQLTKAGVYVDVEHASVHRIPKDIDVVITNTNLVDAARKAVSEDVPILALNEFLNGEEHKAIVKKIKDMME</sequence>
<feature type="domain" description="PTS EIIB type-2" evidence="17">
    <location>
        <begin position="377"/>
        <end position="469"/>
    </location>
</feature>
<dbReference type="PANTHER" id="PTHR30181">
    <property type="entry name" value="MANNITOL PERMEASE IIC COMPONENT"/>
    <property type="match status" value="1"/>
</dbReference>
<dbReference type="GO" id="GO:0009401">
    <property type="term" value="P:phosphoenolpyruvate-dependent sugar phosphotransferase system"/>
    <property type="evidence" value="ECO:0007669"/>
    <property type="project" value="UniProtKB-KW"/>
</dbReference>
<feature type="transmembrane region" description="Helical" evidence="16">
    <location>
        <begin position="80"/>
        <end position="105"/>
    </location>
</feature>
<evidence type="ECO:0000313" key="20">
    <source>
        <dbReference type="Proteomes" id="UP000254051"/>
    </source>
</evidence>
<dbReference type="InterPro" id="IPR050893">
    <property type="entry name" value="Sugar_PTS"/>
</dbReference>
<feature type="transmembrane region" description="Helical" evidence="16">
    <location>
        <begin position="135"/>
        <end position="163"/>
    </location>
</feature>
<evidence type="ECO:0000256" key="12">
    <source>
        <dbReference type="ARBA" id="ARBA00022692"/>
    </source>
</evidence>